<sequence length="215" mass="24531">MYDIIIDYSFFNLNQTTSQVPEEEISENITIEESLTAQQQTLLWNEEKYLRIAPGEVNVPRRWTPNRKMDKLTSRRRGQLSNFFTYMTQVTLCPHSPFSPLAFSLLWWRFGNNATVLASQAVLFPTAIVKDITGAFQKCRVLIDSASQGSFVRESCVNLLQLKRTRVNINVDGLSSRNVGRVAGLVQLEITSLFYKNTSITVDQACQTHMILWAT</sequence>
<accession>A0A8X6WJ08</accession>
<comment type="caution">
    <text evidence="1">The sequence shown here is derived from an EMBL/GenBank/DDBJ whole genome shotgun (WGS) entry which is preliminary data.</text>
</comment>
<name>A0A8X6WJ08_TRICX</name>
<proteinExistence type="predicted"/>
<dbReference type="Proteomes" id="UP000887159">
    <property type="component" value="Unassembled WGS sequence"/>
</dbReference>
<protein>
    <submittedName>
        <fullName evidence="1">DUF1758 domain-containing protein</fullName>
    </submittedName>
</protein>
<organism evidence="1 2">
    <name type="scientific">Trichonephila clavipes</name>
    <name type="common">Golden silk orbweaver</name>
    <name type="synonym">Nephila clavipes</name>
    <dbReference type="NCBI Taxonomy" id="2585209"/>
    <lineage>
        <taxon>Eukaryota</taxon>
        <taxon>Metazoa</taxon>
        <taxon>Ecdysozoa</taxon>
        <taxon>Arthropoda</taxon>
        <taxon>Chelicerata</taxon>
        <taxon>Arachnida</taxon>
        <taxon>Araneae</taxon>
        <taxon>Araneomorphae</taxon>
        <taxon>Entelegynae</taxon>
        <taxon>Araneoidea</taxon>
        <taxon>Nephilidae</taxon>
        <taxon>Trichonephila</taxon>
    </lineage>
</organism>
<gene>
    <name evidence="1" type="primary">NCL1_23660</name>
    <name evidence="1" type="ORF">TNCV_2619411</name>
</gene>
<dbReference type="EMBL" id="BMAU01021433">
    <property type="protein sequence ID" value="GFY35650.1"/>
    <property type="molecule type" value="Genomic_DNA"/>
</dbReference>
<dbReference type="AlphaFoldDB" id="A0A8X6WJ08"/>
<reference evidence="1" key="1">
    <citation type="submission" date="2020-08" db="EMBL/GenBank/DDBJ databases">
        <title>Multicomponent nature underlies the extraordinary mechanical properties of spider dragline silk.</title>
        <authorList>
            <person name="Kono N."/>
            <person name="Nakamura H."/>
            <person name="Mori M."/>
            <person name="Yoshida Y."/>
            <person name="Ohtoshi R."/>
            <person name="Malay A.D."/>
            <person name="Moran D.A.P."/>
            <person name="Tomita M."/>
            <person name="Numata K."/>
            <person name="Arakawa K."/>
        </authorList>
    </citation>
    <scope>NUCLEOTIDE SEQUENCE</scope>
</reference>
<evidence type="ECO:0000313" key="2">
    <source>
        <dbReference type="Proteomes" id="UP000887159"/>
    </source>
</evidence>
<keyword evidence="2" id="KW-1185">Reference proteome</keyword>
<evidence type="ECO:0000313" key="1">
    <source>
        <dbReference type="EMBL" id="GFY35650.1"/>
    </source>
</evidence>